<feature type="region of interest" description="Disordered" evidence="1">
    <location>
        <begin position="121"/>
        <end position="170"/>
    </location>
</feature>
<organism evidence="2">
    <name type="scientific">marine metagenome</name>
    <dbReference type="NCBI Taxonomy" id="408172"/>
    <lineage>
        <taxon>unclassified sequences</taxon>
        <taxon>metagenomes</taxon>
        <taxon>ecological metagenomes</taxon>
    </lineage>
</organism>
<dbReference type="AlphaFoldDB" id="A0A381X7I5"/>
<name>A0A381X7I5_9ZZZZ</name>
<evidence type="ECO:0000256" key="1">
    <source>
        <dbReference type="SAM" id="MobiDB-lite"/>
    </source>
</evidence>
<feature type="compositionally biased region" description="Gly residues" evidence="1">
    <location>
        <begin position="156"/>
        <end position="165"/>
    </location>
</feature>
<reference evidence="2" key="1">
    <citation type="submission" date="2018-05" db="EMBL/GenBank/DDBJ databases">
        <authorList>
            <person name="Lanie J.A."/>
            <person name="Ng W.-L."/>
            <person name="Kazmierczak K.M."/>
            <person name="Andrzejewski T.M."/>
            <person name="Davidsen T.M."/>
            <person name="Wayne K.J."/>
            <person name="Tettelin H."/>
            <person name="Glass J.I."/>
            <person name="Rusch D."/>
            <person name="Podicherti R."/>
            <person name="Tsui H.-C.T."/>
            <person name="Winkler M.E."/>
        </authorList>
    </citation>
    <scope>NUCLEOTIDE SEQUENCE</scope>
</reference>
<gene>
    <name evidence="2" type="ORF">METZ01_LOCUS113295</name>
</gene>
<proteinExistence type="predicted"/>
<feature type="compositionally biased region" description="Polar residues" evidence="1">
    <location>
        <begin position="134"/>
        <end position="151"/>
    </location>
</feature>
<dbReference type="InterPro" id="IPR046150">
    <property type="entry name" value="DUF6152"/>
</dbReference>
<feature type="non-terminal residue" evidence="2">
    <location>
        <position position="286"/>
    </location>
</feature>
<evidence type="ECO:0000313" key="2">
    <source>
        <dbReference type="EMBL" id="SVA60441.1"/>
    </source>
</evidence>
<feature type="compositionally biased region" description="Basic and acidic residues" evidence="1">
    <location>
        <begin position="122"/>
        <end position="133"/>
    </location>
</feature>
<accession>A0A381X7I5</accession>
<dbReference type="EMBL" id="UINC01014113">
    <property type="protein sequence ID" value="SVA60441.1"/>
    <property type="molecule type" value="Genomic_DNA"/>
</dbReference>
<sequence>MRIRIEGLLVLGLISSVHGHHSFDYHFSRDIGVKIEGSVKEFRFINPHSRILIDVTEKNGEIVTWGCEMTGSNTLARRGWRKELFQLGQSIEITGFGHRRVNTECYFDTAVLENGTRITLSESRRAGSEEKTQSRSASNPLRSADQPNFSRVWQRRGGGGMGPQLGGPNRNAWVLSEAGRNALEDYDPVTDDPALQCSPVSIARLWGTGDLTEIRQEKDRVTIHHEWMDTTRVIYLDKKSHPENSEEYVLGHSIGWYEDSVLVIDTKDYATGMLQQHPGLPHSNQL</sequence>
<protein>
    <submittedName>
        <fullName evidence="2">Uncharacterized protein</fullName>
    </submittedName>
</protein>
<dbReference type="Pfam" id="PF19649">
    <property type="entry name" value="DUF6152"/>
    <property type="match status" value="1"/>
</dbReference>